<sequence>MKYVSLIIAVLIIELFIIIGCFIARWKNKNNVDVDHRRKIEDITLLIFWMSLFTIVVIMTGILLKIM</sequence>
<protein>
    <submittedName>
        <fullName evidence="2">Uncharacterized protein</fullName>
    </submittedName>
</protein>
<evidence type="ECO:0000256" key="1">
    <source>
        <dbReference type="SAM" id="Phobius"/>
    </source>
</evidence>
<dbReference type="EMBL" id="CYXT01000023">
    <property type="protein sequence ID" value="CUN10619.1"/>
    <property type="molecule type" value="Genomic_DNA"/>
</dbReference>
<dbReference type="RefSeq" id="WP_044923978.1">
    <property type="nucleotide sequence ID" value="NZ_CYXT01000023.1"/>
</dbReference>
<accession>A0A173U7A2</accession>
<reference evidence="2 3" key="1">
    <citation type="submission" date="2015-09" db="EMBL/GenBank/DDBJ databases">
        <authorList>
            <consortium name="Pathogen Informatics"/>
        </authorList>
    </citation>
    <scope>NUCLEOTIDE SEQUENCE [LARGE SCALE GENOMIC DNA]</scope>
    <source>
        <strain evidence="2 3">2789STDY5608868</strain>
    </source>
</reference>
<proteinExistence type="predicted"/>
<name>A0A173U7A2_ANAHA</name>
<evidence type="ECO:0000313" key="2">
    <source>
        <dbReference type="EMBL" id="CUN10619.1"/>
    </source>
</evidence>
<feature type="transmembrane region" description="Helical" evidence="1">
    <location>
        <begin position="45"/>
        <end position="64"/>
    </location>
</feature>
<gene>
    <name evidence="2" type="ORF">ERS852425_02653</name>
</gene>
<keyword evidence="1" id="KW-0472">Membrane</keyword>
<organism evidence="2 3">
    <name type="scientific">Anaerostipes hadrus</name>
    <dbReference type="NCBI Taxonomy" id="649756"/>
    <lineage>
        <taxon>Bacteria</taxon>
        <taxon>Bacillati</taxon>
        <taxon>Bacillota</taxon>
        <taxon>Clostridia</taxon>
        <taxon>Lachnospirales</taxon>
        <taxon>Lachnospiraceae</taxon>
        <taxon>Anaerostipes</taxon>
    </lineage>
</organism>
<feature type="transmembrane region" description="Helical" evidence="1">
    <location>
        <begin position="6"/>
        <end position="24"/>
    </location>
</feature>
<keyword evidence="1" id="KW-1133">Transmembrane helix</keyword>
<dbReference type="AlphaFoldDB" id="A0A173U7A2"/>
<evidence type="ECO:0000313" key="3">
    <source>
        <dbReference type="Proteomes" id="UP000095598"/>
    </source>
</evidence>
<dbReference type="Proteomes" id="UP000095598">
    <property type="component" value="Unassembled WGS sequence"/>
</dbReference>
<keyword evidence="1" id="KW-0812">Transmembrane</keyword>